<evidence type="ECO:0000313" key="13">
    <source>
        <dbReference type="EMBL" id="KAG8550926.1"/>
    </source>
</evidence>
<dbReference type="PANTHER" id="PTHR23226">
    <property type="entry name" value="ZINC FINGER AND SCAN DOMAIN-CONTAINING"/>
    <property type="match status" value="1"/>
</dbReference>
<dbReference type="FunFam" id="3.30.160.60:FF:000322">
    <property type="entry name" value="GDNF-inducible zinc finger protein 1"/>
    <property type="match status" value="1"/>
</dbReference>
<keyword evidence="2" id="KW-0479">Metal-binding</keyword>
<evidence type="ECO:0000256" key="9">
    <source>
        <dbReference type="ARBA" id="ARBA00023242"/>
    </source>
</evidence>
<dbReference type="Proteomes" id="UP000824782">
    <property type="component" value="Unassembled WGS sequence"/>
</dbReference>
<dbReference type="InterPro" id="IPR013087">
    <property type="entry name" value="Znf_C2H2_type"/>
</dbReference>
<name>A0AAV6ZW90_ENGPU</name>
<dbReference type="InterPro" id="IPR036236">
    <property type="entry name" value="Znf_C2H2_sf"/>
</dbReference>
<evidence type="ECO:0000256" key="6">
    <source>
        <dbReference type="ARBA" id="ARBA00023015"/>
    </source>
</evidence>
<comment type="subcellular location">
    <subcellularLocation>
        <location evidence="1">Nucleus</location>
    </subcellularLocation>
</comment>
<keyword evidence="4 10" id="KW-0863">Zinc-finger</keyword>
<evidence type="ECO:0000256" key="11">
    <source>
        <dbReference type="SAM" id="MobiDB-lite"/>
    </source>
</evidence>
<dbReference type="AlphaFoldDB" id="A0AAV6ZW90"/>
<keyword evidence="3" id="KW-0677">Repeat</keyword>
<keyword evidence="9" id="KW-0539">Nucleus</keyword>
<reference evidence="13" key="1">
    <citation type="thesis" date="2020" institute="ProQuest LLC" country="789 East Eisenhower Parkway, Ann Arbor, MI, USA">
        <title>Comparative Genomics and Chromosome Evolution.</title>
        <authorList>
            <person name="Mudd A.B."/>
        </authorList>
    </citation>
    <scope>NUCLEOTIDE SEQUENCE</scope>
    <source>
        <strain evidence="13">237g6f4</strain>
        <tissue evidence="13">Blood</tissue>
    </source>
</reference>
<dbReference type="GO" id="GO:0000981">
    <property type="term" value="F:DNA-binding transcription factor activity, RNA polymerase II-specific"/>
    <property type="evidence" value="ECO:0007669"/>
    <property type="project" value="TreeGrafter"/>
</dbReference>
<keyword evidence="6" id="KW-0805">Transcription regulation</keyword>
<dbReference type="Pfam" id="PF00096">
    <property type="entry name" value="zf-C2H2"/>
    <property type="match status" value="1"/>
</dbReference>
<gene>
    <name evidence="13" type="ORF">GDO81_026549</name>
</gene>
<sequence length="81" mass="9194">MCIRHQLSHTRPFSCSDCDKRFSRKSLLTKHRDTHLKEKSVSCPPCEEPSSVKSQLGAPERIHTGETSLIIHNVGNRDPKI</sequence>
<evidence type="ECO:0000313" key="14">
    <source>
        <dbReference type="Proteomes" id="UP000824782"/>
    </source>
</evidence>
<dbReference type="SMART" id="SM00355">
    <property type="entry name" value="ZnF_C2H2"/>
    <property type="match status" value="1"/>
</dbReference>
<dbReference type="GO" id="GO:0005634">
    <property type="term" value="C:nucleus"/>
    <property type="evidence" value="ECO:0007669"/>
    <property type="project" value="UniProtKB-SubCell"/>
</dbReference>
<comment type="caution">
    <text evidence="13">The sequence shown here is derived from an EMBL/GenBank/DDBJ whole genome shotgun (WGS) entry which is preliminary data.</text>
</comment>
<keyword evidence="5" id="KW-0862">Zinc</keyword>
<dbReference type="GO" id="GO:0000978">
    <property type="term" value="F:RNA polymerase II cis-regulatory region sequence-specific DNA binding"/>
    <property type="evidence" value="ECO:0007669"/>
    <property type="project" value="TreeGrafter"/>
</dbReference>
<feature type="domain" description="C2H2-type" evidence="12">
    <location>
        <begin position="13"/>
        <end position="40"/>
    </location>
</feature>
<proteinExistence type="predicted"/>
<evidence type="ECO:0000256" key="1">
    <source>
        <dbReference type="ARBA" id="ARBA00004123"/>
    </source>
</evidence>
<organism evidence="13 14">
    <name type="scientific">Engystomops pustulosus</name>
    <name type="common">Tungara frog</name>
    <name type="synonym">Physalaemus pustulosus</name>
    <dbReference type="NCBI Taxonomy" id="76066"/>
    <lineage>
        <taxon>Eukaryota</taxon>
        <taxon>Metazoa</taxon>
        <taxon>Chordata</taxon>
        <taxon>Craniata</taxon>
        <taxon>Vertebrata</taxon>
        <taxon>Euteleostomi</taxon>
        <taxon>Amphibia</taxon>
        <taxon>Batrachia</taxon>
        <taxon>Anura</taxon>
        <taxon>Neobatrachia</taxon>
        <taxon>Hyloidea</taxon>
        <taxon>Leptodactylidae</taxon>
        <taxon>Leiuperinae</taxon>
        <taxon>Engystomops</taxon>
    </lineage>
</organism>
<dbReference type="PROSITE" id="PS50157">
    <property type="entry name" value="ZINC_FINGER_C2H2_2"/>
    <property type="match status" value="1"/>
</dbReference>
<keyword evidence="7" id="KW-0238">DNA-binding</keyword>
<feature type="compositionally biased region" description="Low complexity" evidence="11">
    <location>
        <begin position="41"/>
        <end position="54"/>
    </location>
</feature>
<evidence type="ECO:0000256" key="3">
    <source>
        <dbReference type="ARBA" id="ARBA00022737"/>
    </source>
</evidence>
<dbReference type="EMBL" id="WNYA01000016">
    <property type="protein sequence ID" value="KAG8550926.1"/>
    <property type="molecule type" value="Genomic_DNA"/>
</dbReference>
<keyword evidence="14" id="KW-1185">Reference proteome</keyword>
<evidence type="ECO:0000256" key="8">
    <source>
        <dbReference type="ARBA" id="ARBA00023163"/>
    </source>
</evidence>
<evidence type="ECO:0000256" key="2">
    <source>
        <dbReference type="ARBA" id="ARBA00022723"/>
    </source>
</evidence>
<evidence type="ECO:0000256" key="10">
    <source>
        <dbReference type="PROSITE-ProRule" id="PRU00042"/>
    </source>
</evidence>
<dbReference type="SUPFAM" id="SSF57667">
    <property type="entry name" value="beta-beta-alpha zinc fingers"/>
    <property type="match status" value="1"/>
</dbReference>
<dbReference type="PANTHER" id="PTHR23226:SF416">
    <property type="entry name" value="FI01424P"/>
    <property type="match status" value="1"/>
</dbReference>
<evidence type="ECO:0000256" key="5">
    <source>
        <dbReference type="ARBA" id="ARBA00022833"/>
    </source>
</evidence>
<evidence type="ECO:0000256" key="7">
    <source>
        <dbReference type="ARBA" id="ARBA00023125"/>
    </source>
</evidence>
<keyword evidence="8" id="KW-0804">Transcription</keyword>
<dbReference type="Gene3D" id="3.30.160.60">
    <property type="entry name" value="Classic Zinc Finger"/>
    <property type="match status" value="1"/>
</dbReference>
<evidence type="ECO:0000256" key="4">
    <source>
        <dbReference type="ARBA" id="ARBA00022771"/>
    </source>
</evidence>
<dbReference type="PROSITE" id="PS00028">
    <property type="entry name" value="ZINC_FINGER_C2H2_1"/>
    <property type="match status" value="1"/>
</dbReference>
<feature type="region of interest" description="Disordered" evidence="11">
    <location>
        <begin position="39"/>
        <end position="63"/>
    </location>
</feature>
<evidence type="ECO:0000259" key="12">
    <source>
        <dbReference type="PROSITE" id="PS50157"/>
    </source>
</evidence>
<accession>A0AAV6ZW90</accession>
<protein>
    <recommendedName>
        <fullName evidence="12">C2H2-type domain-containing protein</fullName>
    </recommendedName>
</protein>
<dbReference type="GO" id="GO:0008270">
    <property type="term" value="F:zinc ion binding"/>
    <property type="evidence" value="ECO:0007669"/>
    <property type="project" value="UniProtKB-KW"/>
</dbReference>